<keyword evidence="1" id="KW-0175">Coiled coil</keyword>
<accession>H3GJ82</accession>
<dbReference type="eggNOG" id="ENOG502SFIW">
    <property type="taxonomic scope" value="Eukaryota"/>
</dbReference>
<feature type="compositionally biased region" description="Low complexity" evidence="2">
    <location>
        <begin position="1"/>
        <end position="19"/>
    </location>
</feature>
<dbReference type="OrthoDB" id="126379at2759"/>
<dbReference type="InParanoid" id="H3GJ82"/>
<evidence type="ECO:0000313" key="4">
    <source>
        <dbReference type="Proteomes" id="UP000005238"/>
    </source>
</evidence>
<organism evidence="3 4">
    <name type="scientific">Phytophthora ramorum</name>
    <name type="common">Sudden oak death agent</name>
    <dbReference type="NCBI Taxonomy" id="164328"/>
    <lineage>
        <taxon>Eukaryota</taxon>
        <taxon>Sar</taxon>
        <taxon>Stramenopiles</taxon>
        <taxon>Oomycota</taxon>
        <taxon>Peronosporomycetes</taxon>
        <taxon>Peronosporales</taxon>
        <taxon>Peronosporaceae</taxon>
        <taxon>Phytophthora</taxon>
    </lineage>
</organism>
<feature type="region of interest" description="Disordered" evidence="2">
    <location>
        <begin position="143"/>
        <end position="202"/>
    </location>
</feature>
<reference evidence="3" key="2">
    <citation type="submission" date="2015-06" db="UniProtKB">
        <authorList>
            <consortium name="EnsemblProtists"/>
        </authorList>
    </citation>
    <scope>IDENTIFICATION</scope>
    <source>
        <strain evidence="3">Pr102</strain>
    </source>
</reference>
<dbReference type="GeneID" id="94226787"/>
<dbReference type="VEuPathDB" id="FungiDB:KRP23_5855"/>
<dbReference type="OMA" id="DSCLFGN"/>
<keyword evidence="4" id="KW-1185">Reference proteome</keyword>
<sequence length="249" mass="28822">MSGTASSSSSTHSRGRSASPAWSPTQSSQRCSRRSVVRTTEKSVVFRVRTQEQISSGRGTSNGSSQHKTLYLTQSENTRGTDDAEVHEILTELYGEVERKKQWLSREEQTFQRGQDRLDSLQREHDALLRNLDQCERRRKERVRIQKMLRGPQAESEDYDSDVGGSSSESDCSSHKQHRRRSGSHHRRPRRDGAKKERKRLRRFQSDVSLRFQLLQSECQRSDLQVEKLMVDLRREYADSCLFGNSLNF</sequence>
<dbReference type="AlphaFoldDB" id="H3GJ82"/>
<reference evidence="4" key="1">
    <citation type="journal article" date="2006" name="Science">
        <title>Phytophthora genome sequences uncover evolutionary origins and mechanisms of pathogenesis.</title>
        <authorList>
            <person name="Tyler B.M."/>
            <person name="Tripathy S."/>
            <person name="Zhang X."/>
            <person name="Dehal P."/>
            <person name="Jiang R.H."/>
            <person name="Aerts A."/>
            <person name="Arredondo F.D."/>
            <person name="Baxter L."/>
            <person name="Bensasson D."/>
            <person name="Beynon J.L."/>
            <person name="Chapman J."/>
            <person name="Damasceno C.M."/>
            <person name="Dorrance A.E."/>
            <person name="Dou D."/>
            <person name="Dickerman A.W."/>
            <person name="Dubchak I.L."/>
            <person name="Garbelotto M."/>
            <person name="Gijzen M."/>
            <person name="Gordon S.G."/>
            <person name="Govers F."/>
            <person name="Grunwald N.J."/>
            <person name="Huang W."/>
            <person name="Ivors K.L."/>
            <person name="Jones R.W."/>
            <person name="Kamoun S."/>
            <person name="Krampis K."/>
            <person name="Lamour K.H."/>
            <person name="Lee M.K."/>
            <person name="McDonald W.H."/>
            <person name="Medina M."/>
            <person name="Meijer H.J."/>
            <person name="Nordberg E.K."/>
            <person name="Maclean D.J."/>
            <person name="Ospina-Giraldo M.D."/>
            <person name="Morris P.F."/>
            <person name="Phuntumart V."/>
            <person name="Putnam N.H."/>
            <person name="Rash S."/>
            <person name="Rose J.K."/>
            <person name="Sakihama Y."/>
            <person name="Salamov A.A."/>
            <person name="Savidor A."/>
            <person name="Scheuring C.F."/>
            <person name="Smith B.M."/>
            <person name="Sobral B.W."/>
            <person name="Terry A."/>
            <person name="Torto-Alalibo T.A."/>
            <person name="Win J."/>
            <person name="Xu Z."/>
            <person name="Zhang H."/>
            <person name="Grigoriev I.V."/>
            <person name="Rokhsar D.S."/>
            <person name="Boore J.L."/>
        </authorList>
    </citation>
    <scope>NUCLEOTIDE SEQUENCE [LARGE SCALE GENOMIC DNA]</scope>
    <source>
        <strain evidence="4">Pr102</strain>
    </source>
</reference>
<dbReference type="EMBL" id="DS566013">
    <property type="status" value="NOT_ANNOTATED_CDS"/>
    <property type="molecule type" value="Genomic_DNA"/>
</dbReference>
<name>H3GJ82_PHYRM</name>
<evidence type="ECO:0000313" key="3">
    <source>
        <dbReference type="EnsemblProtists" id="Phyra76194"/>
    </source>
</evidence>
<feature type="coiled-coil region" evidence="1">
    <location>
        <begin position="104"/>
        <end position="138"/>
    </location>
</feature>
<dbReference type="EnsemblProtists" id="Phyra76194">
    <property type="protein sequence ID" value="Phyra76194"/>
    <property type="gene ID" value="Phyra76194"/>
</dbReference>
<dbReference type="RefSeq" id="XP_067745373.1">
    <property type="nucleotide sequence ID" value="XM_067890972.1"/>
</dbReference>
<dbReference type="Proteomes" id="UP000005238">
    <property type="component" value="Unassembled WGS sequence"/>
</dbReference>
<proteinExistence type="predicted"/>
<dbReference type="VEuPathDB" id="FungiDB:KRP22_5235"/>
<feature type="compositionally biased region" description="Polar residues" evidence="2">
    <location>
        <begin position="51"/>
        <end position="78"/>
    </location>
</feature>
<feature type="compositionally biased region" description="Low complexity" evidence="2">
    <location>
        <begin position="162"/>
        <end position="171"/>
    </location>
</feature>
<dbReference type="HOGENOM" id="CLU_097735_0_0_1"/>
<protein>
    <submittedName>
        <fullName evidence="3">Uncharacterized protein</fullName>
    </submittedName>
</protein>
<feature type="region of interest" description="Disordered" evidence="2">
    <location>
        <begin position="1"/>
        <end position="84"/>
    </location>
</feature>
<feature type="compositionally biased region" description="Basic residues" evidence="2">
    <location>
        <begin position="175"/>
        <end position="190"/>
    </location>
</feature>
<evidence type="ECO:0000256" key="2">
    <source>
        <dbReference type="SAM" id="MobiDB-lite"/>
    </source>
</evidence>
<evidence type="ECO:0000256" key="1">
    <source>
        <dbReference type="SAM" id="Coils"/>
    </source>
</evidence>